<comment type="caution">
    <text evidence="1">The sequence shown here is derived from an EMBL/GenBank/DDBJ whole genome shotgun (WGS) entry which is preliminary data.</text>
</comment>
<name>A0AA40HZB9_CNENI</name>
<evidence type="ECO:0000313" key="2">
    <source>
        <dbReference type="Proteomes" id="UP001177744"/>
    </source>
</evidence>
<dbReference type="AlphaFoldDB" id="A0AA40HZB9"/>
<accession>A0AA40HZB9</accession>
<protein>
    <submittedName>
        <fullName evidence="1">Uncharacterized protein</fullName>
    </submittedName>
</protein>
<organism evidence="1 2">
    <name type="scientific">Cnephaeus nilssonii</name>
    <name type="common">Northern bat</name>
    <name type="synonym">Eptesicus nilssonii</name>
    <dbReference type="NCBI Taxonomy" id="3371016"/>
    <lineage>
        <taxon>Eukaryota</taxon>
        <taxon>Metazoa</taxon>
        <taxon>Chordata</taxon>
        <taxon>Craniata</taxon>
        <taxon>Vertebrata</taxon>
        <taxon>Euteleostomi</taxon>
        <taxon>Mammalia</taxon>
        <taxon>Eutheria</taxon>
        <taxon>Laurasiatheria</taxon>
        <taxon>Chiroptera</taxon>
        <taxon>Yangochiroptera</taxon>
        <taxon>Vespertilionidae</taxon>
        <taxon>Cnephaeus</taxon>
    </lineage>
</organism>
<sequence length="99" mass="11119">MHASYNLSELTTKHSKPFTEGDVIKECLIEAAEIVCPGNVKSFQTISLSQKHLQKESKQNHLVLKLFPLPVTRVLDTGGVARLAMFLRACDTDFNIFEE</sequence>
<dbReference type="EMBL" id="JAULJE010000008">
    <property type="protein sequence ID" value="KAK1340151.1"/>
    <property type="molecule type" value="Genomic_DNA"/>
</dbReference>
<reference evidence="1" key="1">
    <citation type="submission" date="2023-06" db="EMBL/GenBank/DDBJ databases">
        <title>Reference genome for the Northern bat (Eptesicus nilssonii), a most northern bat species.</title>
        <authorList>
            <person name="Laine V.N."/>
            <person name="Pulliainen A.T."/>
            <person name="Lilley T.M."/>
        </authorList>
    </citation>
    <scope>NUCLEOTIDE SEQUENCE</scope>
    <source>
        <strain evidence="1">BLF_Eptnil</strain>
        <tissue evidence="1">Kidney</tissue>
    </source>
</reference>
<evidence type="ECO:0000313" key="1">
    <source>
        <dbReference type="EMBL" id="KAK1340151.1"/>
    </source>
</evidence>
<gene>
    <name evidence="1" type="ORF">QTO34_018715</name>
</gene>
<keyword evidence="2" id="KW-1185">Reference proteome</keyword>
<proteinExistence type="predicted"/>
<dbReference type="Proteomes" id="UP001177744">
    <property type="component" value="Unassembled WGS sequence"/>
</dbReference>